<dbReference type="InterPro" id="IPR017871">
    <property type="entry name" value="ABC_transporter-like_CS"/>
</dbReference>
<dbReference type="RefSeq" id="WP_043870069.1">
    <property type="nucleotide sequence ID" value="NZ_CP004393.1"/>
</dbReference>
<evidence type="ECO:0000313" key="9">
    <source>
        <dbReference type="Proteomes" id="UP000031521"/>
    </source>
</evidence>
<keyword evidence="5" id="KW-0067">ATP-binding</keyword>
<dbReference type="KEGG" id="cid:P73_2813"/>
<dbReference type="PANTHER" id="PTHR43776:SF7">
    <property type="entry name" value="D,D-DIPEPTIDE TRANSPORT ATP-BINDING PROTEIN DDPF-RELATED"/>
    <property type="match status" value="1"/>
</dbReference>
<evidence type="ECO:0000256" key="2">
    <source>
        <dbReference type="ARBA" id="ARBA00005417"/>
    </source>
</evidence>
<dbReference type="GO" id="GO:0015833">
    <property type="term" value="P:peptide transport"/>
    <property type="evidence" value="ECO:0007669"/>
    <property type="project" value="InterPro"/>
</dbReference>
<keyword evidence="3" id="KW-0813">Transport</keyword>
<dbReference type="FunFam" id="3.40.50.300:FF:000016">
    <property type="entry name" value="Oligopeptide ABC transporter ATP-binding component"/>
    <property type="match status" value="1"/>
</dbReference>
<keyword evidence="9" id="KW-1185">Reference proteome</keyword>
<keyword evidence="4" id="KW-0547">Nucleotide-binding</keyword>
<dbReference type="Proteomes" id="UP000031521">
    <property type="component" value="Chromosome"/>
</dbReference>
<dbReference type="CDD" id="cd03257">
    <property type="entry name" value="ABC_NikE_OppD_transporters"/>
    <property type="match status" value="1"/>
</dbReference>
<feature type="domain" description="ABC transporter" evidence="7">
    <location>
        <begin position="7"/>
        <end position="257"/>
    </location>
</feature>
<comment type="similarity">
    <text evidence="2">Belongs to the ABC transporter superfamily.</text>
</comment>
<dbReference type="Gene3D" id="3.40.50.300">
    <property type="entry name" value="P-loop containing nucleotide triphosphate hydrolases"/>
    <property type="match status" value="1"/>
</dbReference>
<proteinExistence type="inferred from homology"/>
<evidence type="ECO:0000256" key="4">
    <source>
        <dbReference type="ARBA" id="ARBA00022741"/>
    </source>
</evidence>
<dbReference type="InterPro" id="IPR027417">
    <property type="entry name" value="P-loop_NTPase"/>
</dbReference>
<dbReference type="GO" id="GO:0055085">
    <property type="term" value="P:transmembrane transport"/>
    <property type="evidence" value="ECO:0007669"/>
    <property type="project" value="UniProtKB-ARBA"/>
</dbReference>
<dbReference type="PROSITE" id="PS00211">
    <property type="entry name" value="ABC_TRANSPORTER_1"/>
    <property type="match status" value="1"/>
</dbReference>
<dbReference type="STRING" id="1208324.P73_2813"/>
<protein>
    <submittedName>
        <fullName evidence="8">Oligopeptide/dipeptide ABC transporter, ATPase subunit</fullName>
    </submittedName>
</protein>
<reference evidence="8 9" key="1">
    <citation type="journal article" date="2014" name="Int. J. Syst. Evol. Microbiol.">
        <title>Celeribacter indicus sp. nov., a polycyclic aromatic hydrocarbon-degrading bacterium from deep-sea sediment and reclassification of Huaishuia halophila as Celeribacter halophilus comb. nov.</title>
        <authorList>
            <person name="Lai Q."/>
            <person name="Cao J."/>
            <person name="Yuan J."/>
            <person name="Li F."/>
            <person name="Shao Z."/>
        </authorList>
    </citation>
    <scope>NUCLEOTIDE SEQUENCE [LARGE SCALE GENOMIC DNA]</scope>
    <source>
        <strain evidence="8">P73</strain>
    </source>
</reference>
<evidence type="ECO:0000256" key="1">
    <source>
        <dbReference type="ARBA" id="ARBA00004417"/>
    </source>
</evidence>
<dbReference type="SMART" id="SM00382">
    <property type="entry name" value="AAA"/>
    <property type="match status" value="1"/>
</dbReference>
<dbReference type="GO" id="GO:0016887">
    <property type="term" value="F:ATP hydrolysis activity"/>
    <property type="evidence" value="ECO:0007669"/>
    <property type="project" value="InterPro"/>
</dbReference>
<comment type="subcellular location">
    <subcellularLocation>
        <location evidence="1">Cell inner membrane</location>
        <topology evidence="1">Peripheral membrane protein</topology>
    </subcellularLocation>
</comment>
<dbReference type="AlphaFoldDB" id="A0A0B5DVW5"/>
<organism evidence="8 9">
    <name type="scientific">Celeribacter indicus</name>
    <dbReference type="NCBI Taxonomy" id="1208324"/>
    <lineage>
        <taxon>Bacteria</taxon>
        <taxon>Pseudomonadati</taxon>
        <taxon>Pseudomonadota</taxon>
        <taxon>Alphaproteobacteria</taxon>
        <taxon>Rhodobacterales</taxon>
        <taxon>Roseobacteraceae</taxon>
        <taxon>Celeribacter</taxon>
    </lineage>
</organism>
<dbReference type="InterPro" id="IPR003593">
    <property type="entry name" value="AAA+_ATPase"/>
</dbReference>
<accession>A0A0B5DVW5</accession>
<dbReference type="InterPro" id="IPR050319">
    <property type="entry name" value="ABC_transp_ATP-bind"/>
</dbReference>
<gene>
    <name evidence="8" type="ORF">P73_2813</name>
</gene>
<feature type="region of interest" description="Disordered" evidence="6">
    <location>
        <begin position="256"/>
        <end position="289"/>
    </location>
</feature>
<evidence type="ECO:0000256" key="6">
    <source>
        <dbReference type="SAM" id="MobiDB-lite"/>
    </source>
</evidence>
<evidence type="ECO:0000256" key="3">
    <source>
        <dbReference type="ARBA" id="ARBA00022448"/>
    </source>
</evidence>
<dbReference type="InterPro" id="IPR003439">
    <property type="entry name" value="ABC_transporter-like_ATP-bd"/>
</dbReference>
<dbReference type="Pfam" id="PF00005">
    <property type="entry name" value="ABC_tran"/>
    <property type="match status" value="1"/>
</dbReference>
<evidence type="ECO:0000259" key="7">
    <source>
        <dbReference type="PROSITE" id="PS50893"/>
    </source>
</evidence>
<evidence type="ECO:0000256" key="5">
    <source>
        <dbReference type="ARBA" id="ARBA00022840"/>
    </source>
</evidence>
<sequence>MTTQPLLSVRNLAKHYDSGRKLFGGNAHPVRAVDGVSFDIAPGEVVGLVGESGSGKTTVGRTVLNLHRPTSGEILFEGRDICHATHAQMRRLRARMQMIFQDPFSSLNPRARVETIIGEGLELVGMFSAAERRRRVLELLEQVSLSPEHLRRFPHEFSGGQRQRLSIARALAVSPKLIVADEPVAALDVSIQAQIMNLIADLQRETGVSLLFISHDLGLVEFIADRVMVMYLGRIVEIGSTGEIFGNPRHPYTRALLSASPEPDPRRARARKRQILQGDPPSPANPPSGCTFRTRCPFAIADCAAARPELRRLDSGQLVACSRDVAVDAVNGV</sequence>
<dbReference type="OrthoDB" id="9802264at2"/>
<dbReference type="PANTHER" id="PTHR43776">
    <property type="entry name" value="TRANSPORT ATP-BINDING PROTEIN"/>
    <property type="match status" value="1"/>
</dbReference>
<dbReference type="EMBL" id="CP004393">
    <property type="protein sequence ID" value="AJE47528.1"/>
    <property type="molecule type" value="Genomic_DNA"/>
</dbReference>
<dbReference type="GO" id="GO:0005886">
    <property type="term" value="C:plasma membrane"/>
    <property type="evidence" value="ECO:0007669"/>
    <property type="project" value="UniProtKB-SubCell"/>
</dbReference>
<dbReference type="GO" id="GO:0005524">
    <property type="term" value="F:ATP binding"/>
    <property type="evidence" value="ECO:0007669"/>
    <property type="project" value="UniProtKB-KW"/>
</dbReference>
<dbReference type="NCBIfam" id="TIGR01727">
    <property type="entry name" value="oligo_HPY"/>
    <property type="match status" value="1"/>
</dbReference>
<dbReference type="Pfam" id="PF08352">
    <property type="entry name" value="oligo_HPY"/>
    <property type="match status" value="1"/>
</dbReference>
<name>A0A0B5DVW5_9RHOB</name>
<dbReference type="PROSITE" id="PS50893">
    <property type="entry name" value="ABC_TRANSPORTER_2"/>
    <property type="match status" value="1"/>
</dbReference>
<evidence type="ECO:0000313" key="8">
    <source>
        <dbReference type="EMBL" id="AJE47528.1"/>
    </source>
</evidence>
<dbReference type="SUPFAM" id="SSF52540">
    <property type="entry name" value="P-loop containing nucleoside triphosphate hydrolases"/>
    <property type="match status" value="1"/>
</dbReference>
<dbReference type="InterPro" id="IPR013563">
    <property type="entry name" value="Oligopep_ABC_C"/>
</dbReference>
<dbReference type="HOGENOM" id="CLU_000604_1_23_5"/>